<reference evidence="1" key="1">
    <citation type="submission" date="2021-10" db="EMBL/GenBank/DDBJ databases">
        <title>Tropical sea cucumber genome reveals ecological adaptation and Cuvierian tubules defense mechanism.</title>
        <authorList>
            <person name="Chen T."/>
        </authorList>
    </citation>
    <scope>NUCLEOTIDE SEQUENCE</scope>
    <source>
        <strain evidence="1">Nanhai2018</strain>
        <tissue evidence="1">Muscle</tissue>
    </source>
</reference>
<dbReference type="Gene3D" id="2.60.120.200">
    <property type="match status" value="1"/>
</dbReference>
<dbReference type="Proteomes" id="UP001152320">
    <property type="component" value="Chromosome 15"/>
</dbReference>
<accession>A0A9Q1BKA5</accession>
<keyword evidence="2" id="KW-1185">Reference proteome</keyword>
<dbReference type="InterPro" id="IPR013320">
    <property type="entry name" value="ConA-like_dom_sf"/>
</dbReference>
<gene>
    <name evidence="1" type="ORF">HOLleu_30415</name>
</gene>
<comment type="caution">
    <text evidence="1">The sequence shown here is derived from an EMBL/GenBank/DDBJ whole genome shotgun (WGS) entry which is preliminary data.</text>
</comment>
<proteinExistence type="predicted"/>
<name>A0A9Q1BKA5_HOLLE</name>
<organism evidence="1 2">
    <name type="scientific">Holothuria leucospilota</name>
    <name type="common">Black long sea cucumber</name>
    <name type="synonym">Mertensiothuria leucospilota</name>
    <dbReference type="NCBI Taxonomy" id="206669"/>
    <lineage>
        <taxon>Eukaryota</taxon>
        <taxon>Metazoa</taxon>
        <taxon>Echinodermata</taxon>
        <taxon>Eleutherozoa</taxon>
        <taxon>Echinozoa</taxon>
        <taxon>Holothuroidea</taxon>
        <taxon>Aspidochirotacea</taxon>
        <taxon>Aspidochirotida</taxon>
        <taxon>Holothuriidae</taxon>
        <taxon>Holothuria</taxon>
    </lineage>
</organism>
<evidence type="ECO:0000313" key="2">
    <source>
        <dbReference type="Proteomes" id="UP001152320"/>
    </source>
</evidence>
<dbReference type="SUPFAM" id="SSF49899">
    <property type="entry name" value="Concanavalin A-like lectins/glucanases"/>
    <property type="match status" value="1"/>
</dbReference>
<dbReference type="Pfam" id="PF13385">
    <property type="entry name" value="Laminin_G_3"/>
    <property type="match status" value="1"/>
</dbReference>
<evidence type="ECO:0008006" key="3">
    <source>
        <dbReference type="Google" id="ProtNLM"/>
    </source>
</evidence>
<dbReference type="AlphaFoldDB" id="A0A9Q1BKA5"/>
<dbReference type="EMBL" id="JAIZAY010000015">
    <property type="protein sequence ID" value="KAJ8028233.1"/>
    <property type="molecule type" value="Genomic_DNA"/>
</dbReference>
<sequence length="120" mass="13167">MGREFGGSFLGAGVITADSPATWDYSGLKAAMNEWHHIAMSYNGDTGRLKIWLDGALQDGNINCCMGPLVVRDSPLTIGQAGQGKSNEYFYGFIDELRVFKKILTASNARKLYRRPCGTQ</sequence>
<protein>
    <recommendedName>
        <fullName evidence="3">LamG domain-containing protein</fullName>
    </recommendedName>
</protein>
<evidence type="ECO:0000313" key="1">
    <source>
        <dbReference type="EMBL" id="KAJ8028233.1"/>
    </source>
</evidence>
<dbReference type="OrthoDB" id="89765at2759"/>